<keyword evidence="1" id="KW-0614">Plasmid</keyword>
<organism evidence="1 2">
    <name type="scientific">Sinorhizobium meliloti (strain SM11)</name>
    <dbReference type="NCBI Taxonomy" id="707241"/>
    <lineage>
        <taxon>Bacteria</taxon>
        <taxon>Pseudomonadati</taxon>
        <taxon>Pseudomonadota</taxon>
        <taxon>Alphaproteobacteria</taxon>
        <taxon>Hyphomicrobiales</taxon>
        <taxon>Rhizobiaceae</taxon>
        <taxon>Sinorhizobium/Ensifer group</taxon>
        <taxon>Sinorhizobium</taxon>
    </lineage>
</organism>
<dbReference type="PATRIC" id="fig|707241.3.peg.6715"/>
<dbReference type="KEGG" id="smx:SM11_pD1025"/>
<name>F7XH31_SINMM</name>
<sequence length="42" mass="4565">MLKAGRAGMGGTLSIGQMEGANSTFCQADRVFLHRYDFNISI</sequence>
<dbReference type="HOGENOM" id="CLU_3257922_0_0_5"/>
<evidence type="ECO:0000313" key="2">
    <source>
        <dbReference type="Proteomes" id="UP000009045"/>
    </source>
</evidence>
<geneLocation type="plasmid" evidence="1 2">
    <name>pSmeSM11d</name>
</geneLocation>
<reference evidence="1 2" key="1">
    <citation type="journal article" date="2011" name="J. Biotechnol.">
        <title>The complete genome sequence of the dominant Sinorhizobium meliloti field isolate SM11 extends the S. meliloti pan-genome.</title>
        <authorList>
            <person name="Schneiker-Bekel S."/>
            <person name="Wibberg D."/>
            <person name="Bekel T."/>
            <person name="Blom J."/>
            <person name="Linke B."/>
            <person name="Neuweger H."/>
            <person name="Stiens M."/>
            <person name="Vorholter F.J."/>
            <person name="Weidner S."/>
            <person name="Goesmann A."/>
            <person name="Puhler A."/>
            <person name="Schluter A."/>
        </authorList>
    </citation>
    <scope>NUCLEOTIDE SEQUENCE [LARGE SCALE GENOMIC DNA]</scope>
    <source>
        <strain evidence="1 2">SM11</strain>
        <plasmid evidence="2">pSmeSM11d</plasmid>
    </source>
</reference>
<gene>
    <name evidence="1" type="ordered locus">SM11_pD1025</name>
</gene>
<protein>
    <submittedName>
        <fullName evidence="1">Uncharacterized protein</fullName>
    </submittedName>
</protein>
<evidence type="ECO:0000313" key="1">
    <source>
        <dbReference type="EMBL" id="AEH83857.1"/>
    </source>
</evidence>
<proteinExistence type="predicted"/>
<dbReference type="AlphaFoldDB" id="F7XH31"/>
<accession>F7XH31</accession>
<dbReference type="EMBL" id="CP001832">
    <property type="protein sequence ID" value="AEH83857.1"/>
    <property type="molecule type" value="Genomic_DNA"/>
</dbReference>
<dbReference type="Proteomes" id="UP000009045">
    <property type="component" value="Plasmid pSmeSM11d"/>
</dbReference>